<evidence type="ECO:0000313" key="3">
    <source>
        <dbReference type="Proteomes" id="UP000076738"/>
    </source>
</evidence>
<feature type="compositionally biased region" description="Pro residues" evidence="1">
    <location>
        <begin position="58"/>
        <end position="72"/>
    </location>
</feature>
<dbReference type="CDD" id="cd02440">
    <property type="entry name" value="AdoMet_MTases"/>
    <property type="match status" value="1"/>
</dbReference>
<dbReference type="Proteomes" id="UP000076738">
    <property type="component" value="Unassembled WGS sequence"/>
</dbReference>
<gene>
    <name evidence="2" type="ORF">CALVIDRAFT_583057</name>
</gene>
<accession>A0A167J7T1</accession>
<keyword evidence="3" id="KW-1185">Reference proteome</keyword>
<dbReference type="SMART" id="SM01296">
    <property type="entry name" value="N2227"/>
    <property type="match status" value="1"/>
</dbReference>
<dbReference type="PANTHER" id="PTHR12303">
    <property type="entry name" value="CARNOSINE N-METHYLTRANSFERASE"/>
    <property type="match status" value="1"/>
</dbReference>
<dbReference type="PANTHER" id="PTHR12303:SF13">
    <property type="match status" value="1"/>
</dbReference>
<name>A0A167J7T1_CALVF</name>
<evidence type="ECO:0000256" key="1">
    <source>
        <dbReference type="SAM" id="MobiDB-lite"/>
    </source>
</evidence>
<dbReference type="AlphaFoldDB" id="A0A167J7T1"/>
<reference evidence="2 3" key="1">
    <citation type="journal article" date="2016" name="Mol. Biol. Evol.">
        <title>Comparative Genomics of Early-Diverging Mushroom-Forming Fungi Provides Insights into the Origins of Lignocellulose Decay Capabilities.</title>
        <authorList>
            <person name="Nagy L.G."/>
            <person name="Riley R."/>
            <person name="Tritt A."/>
            <person name="Adam C."/>
            <person name="Daum C."/>
            <person name="Floudas D."/>
            <person name="Sun H."/>
            <person name="Yadav J.S."/>
            <person name="Pangilinan J."/>
            <person name="Larsson K.H."/>
            <person name="Matsuura K."/>
            <person name="Barry K."/>
            <person name="Labutti K."/>
            <person name="Kuo R."/>
            <person name="Ohm R.A."/>
            <person name="Bhattacharya S.S."/>
            <person name="Shirouzu T."/>
            <person name="Yoshinaga Y."/>
            <person name="Martin F.M."/>
            <person name="Grigoriev I.V."/>
            <person name="Hibbett D.S."/>
        </authorList>
    </citation>
    <scope>NUCLEOTIDE SEQUENCE [LARGE SCALE GENOMIC DNA]</scope>
    <source>
        <strain evidence="2 3">TUFC12733</strain>
    </source>
</reference>
<evidence type="ECO:0000313" key="2">
    <source>
        <dbReference type="EMBL" id="KZO93323.1"/>
    </source>
</evidence>
<proteinExistence type="predicted"/>
<dbReference type="GO" id="GO:0008757">
    <property type="term" value="F:S-adenosylmethionine-dependent methyltransferase activity"/>
    <property type="evidence" value="ECO:0007669"/>
    <property type="project" value="InterPro"/>
</dbReference>
<dbReference type="InterPro" id="IPR012901">
    <property type="entry name" value="CARME"/>
</dbReference>
<dbReference type="Pfam" id="PF07942">
    <property type="entry name" value="CARME"/>
    <property type="match status" value="1"/>
</dbReference>
<feature type="region of interest" description="Disordered" evidence="1">
    <location>
        <begin position="58"/>
        <end position="84"/>
    </location>
</feature>
<dbReference type="InterPro" id="IPR029063">
    <property type="entry name" value="SAM-dependent_MTases_sf"/>
</dbReference>
<protein>
    <submittedName>
        <fullName evidence="2">N2227-domain-containing protein</fullName>
    </submittedName>
</protein>
<sequence length="433" mass="47666">MRSSHYLTRFLPLLILTSLLIIIALRASSDLSHLRPLLAALTERAEALHTALISPLAVPPPPAPVPPTPPSSAQPEPQLPREERRPRLPEGLAHAITSLEHYPLLARSVIARKESRYLRQSPAKLSLARQLGYDEHFDRARRGVEVNALFAQRVAELGRERYALGAQPLGTEEEAEFGIVDLAMGHLSRDWSAQGEKEREAVFPPVLSALQAFFGPQAGAEEGGRRVLVPGSGMGRLASDVADLGFQVTANELDYGSILTYHFLSNTSHTPALHTHTLHPFATKWTHQLFPNSRYTAITFPDHPPNPRVSLIEGDFLKVFPEGGTYDAVVTLFFIDMSESVVDFLENIHRLLKPGGLWVNLGPLKWGTHSDMQLSAHEVLHLASLLGFDVDHQGRRSIDSVYAAQPDTLLRFTYGASPFVVLGGLGGESVRRC</sequence>
<dbReference type="STRING" id="1330018.A0A167J7T1"/>
<organism evidence="2 3">
    <name type="scientific">Calocera viscosa (strain TUFC12733)</name>
    <dbReference type="NCBI Taxonomy" id="1330018"/>
    <lineage>
        <taxon>Eukaryota</taxon>
        <taxon>Fungi</taxon>
        <taxon>Dikarya</taxon>
        <taxon>Basidiomycota</taxon>
        <taxon>Agaricomycotina</taxon>
        <taxon>Dacrymycetes</taxon>
        <taxon>Dacrymycetales</taxon>
        <taxon>Dacrymycetaceae</taxon>
        <taxon>Calocera</taxon>
    </lineage>
</organism>
<dbReference type="SUPFAM" id="SSF53335">
    <property type="entry name" value="S-adenosyl-L-methionine-dependent methyltransferases"/>
    <property type="match status" value="1"/>
</dbReference>
<dbReference type="Gene3D" id="3.40.50.150">
    <property type="entry name" value="Vaccinia Virus protein VP39"/>
    <property type="match status" value="1"/>
</dbReference>
<dbReference type="OrthoDB" id="978at2759"/>
<dbReference type="EMBL" id="KV417302">
    <property type="protein sequence ID" value="KZO93323.1"/>
    <property type="molecule type" value="Genomic_DNA"/>
</dbReference>